<evidence type="ECO:0000259" key="2">
    <source>
        <dbReference type="Pfam" id="PF13449"/>
    </source>
</evidence>
<reference evidence="4" key="1">
    <citation type="journal article" date="2019" name="Int. J. Syst. Evol. Microbiol.">
        <title>The Global Catalogue of Microorganisms (GCM) 10K type strain sequencing project: providing services to taxonomists for standard genome sequencing and annotation.</title>
        <authorList>
            <consortium name="The Broad Institute Genomics Platform"/>
            <consortium name="The Broad Institute Genome Sequencing Center for Infectious Disease"/>
            <person name="Wu L."/>
            <person name="Ma J."/>
        </authorList>
    </citation>
    <scope>NUCLEOTIDE SEQUENCE [LARGE SCALE GENOMIC DNA]</scope>
    <source>
        <strain evidence="4">CGMCC 1.16275</strain>
    </source>
</reference>
<gene>
    <name evidence="3" type="ORF">ACFSCW_09635</name>
</gene>
<evidence type="ECO:0000256" key="1">
    <source>
        <dbReference type="SAM" id="SignalP"/>
    </source>
</evidence>
<dbReference type="EMBL" id="JBHUDY010000001">
    <property type="protein sequence ID" value="MFD1612061.1"/>
    <property type="molecule type" value="Genomic_DNA"/>
</dbReference>
<dbReference type="PANTHER" id="PTHR37957:SF1">
    <property type="entry name" value="PHYTASE-LIKE DOMAIN-CONTAINING PROTEIN"/>
    <property type="match status" value="1"/>
</dbReference>
<comment type="caution">
    <text evidence="3">The sequence shown here is derived from an EMBL/GenBank/DDBJ whole genome shotgun (WGS) entry which is preliminary data.</text>
</comment>
<sequence>MRRAIYAAVAATALLGTAAQANVILLAKGSIDGSSAGIGKDLSGLTGTLENGVAANILGGMGSALAYAGGTTFLATPDRGPNAVSYNSAVDDTTSYISRFQTLDLQLVQNAAGSPLPFSLSTLLYKTTLLSSPTALTYGTGAGLGLGSGAPANNTANTYYFTGRSDNFGDGNSGNPDNARFDPEGIRVSNDGNSVFVSDEYGPYVRQFDRRTGQLIKTFTLPANLDVANLSPKGDTEISGNTSGRVANKGMEGLAITPDGKTLVGIMQAPLIQDAADPATGKLLRIVTVDIATGATHEYGYNLTTGSGVSEIVALNDHTFLVDERDGKGLGDGSTAKVKQIFKIDIAGAADITNLTGAAAAAAAVAKPASPFLDVVATLGAAGVTGANVPVKIEGMAVGQDVTLNGTLYHTLFIANDNDFVPGVAGTNQFFVYGFTDADVPGFAAQQVAAIPEPKIWAMLIAGFGLIGAALRRRARTILPA</sequence>
<evidence type="ECO:0000313" key="3">
    <source>
        <dbReference type="EMBL" id="MFD1612061.1"/>
    </source>
</evidence>
<feature type="domain" description="Phytase-like" evidence="2">
    <location>
        <begin position="58"/>
        <end position="420"/>
    </location>
</feature>
<accession>A0ABW4I3N0</accession>
<organism evidence="3 4">
    <name type="scientific">Sphingomonas tabacisoli</name>
    <dbReference type="NCBI Taxonomy" id="2249466"/>
    <lineage>
        <taxon>Bacteria</taxon>
        <taxon>Pseudomonadati</taxon>
        <taxon>Pseudomonadota</taxon>
        <taxon>Alphaproteobacteria</taxon>
        <taxon>Sphingomonadales</taxon>
        <taxon>Sphingomonadaceae</taxon>
        <taxon>Sphingomonas</taxon>
    </lineage>
</organism>
<dbReference type="InterPro" id="IPR015943">
    <property type="entry name" value="WD40/YVTN_repeat-like_dom_sf"/>
</dbReference>
<dbReference type="NCBIfam" id="NF035944">
    <property type="entry name" value="PEPxxWA-CTERM"/>
    <property type="match status" value="1"/>
</dbReference>
<keyword evidence="1" id="KW-0732">Signal</keyword>
<dbReference type="PANTHER" id="PTHR37957">
    <property type="entry name" value="BLR7070 PROTEIN"/>
    <property type="match status" value="1"/>
</dbReference>
<name>A0ABW4I3N0_9SPHN</name>
<dbReference type="Pfam" id="PF13449">
    <property type="entry name" value="Phytase-like"/>
    <property type="match status" value="1"/>
</dbReference>
<dbReference type="Proteomes" id="UP001597115">
    <property type="component" value="Unassembled WGS sequence"/>
</dbReference>
<dbReference type="Gene3D" id="2.130.10.10">
    <property type="entry name" value="YVTN repeat-like/Quinoprotein amine dehydrogenase"/>
    <property type="match status" value="1"/>
</dbReference>
<keyword evidence="4" id="KW-1185">Reference proteome</keyword>
<dbReference type="InterPro" id="IPR011048">
    <property type="entry name" value="Haem_d1_sf"/>
</dbReference>
<protein>
    <submittedName>
        <fullName evidence="3">Esterase-like activity of phytase family protein</fullName>
    </submittedName>
</protein>
<feature type="chain" id="PRO_5047187315" evidence="1">
    <location>
        <begin position="22"/>
        <end position="481"/>
    </location>
</feature>
<dbReference type="InterPro" id="IPR027372">
    <property type="entry name" value="Phytase-like_dom"/>
</dbReference>
<proteinExistence type="predicted"/>
<feature type="signal peptide" evidence="1">
    <location>
        <begin position="1"/>
        <end position="21"/>
    </location>
</feature>
<evidence type="ECO:0000313" key="4">
    <source>
        <dbReference type="Proteomes" id="UP001597115"/>
    </source>
</evidence>
<dbReference type="SUPFAM" id="SSF51004">
    <property type="entry name" value="C-terminal (heme d1) domain of cytochrome cd1-nitrite reductase"/>
    <property type="match status" value="1"/>
</dbReference>
<dbReference type="RefSeq" id="WP_380888720.1">
    <property type="nucleotide sequence ID" value="NZ_JBHUDY010000001.1"/>
</dbReference>